<dbReference type="EMBL" id="JAYRBN010000075">
    <property type="protein sequence ID" value="KAL2732608.1"/>
    <property type="molecule type" value="Genomic_DNA"/>
</dbReference>
<dbReference type="AlphaFoldDB" id="A0ABD2BIN8"/>
<protein>
    <submittedName>
        <fullName evidence="1">Uncharacterized protein</fullName>
    </submittedName>
</protein>
<evidence type="ECO:0000313" key="1">
    <source>
        <dbReference type="EMBL" id="KAL2732608.1"/>
    </source>
</evidence>
<reference evidence="1 2" key="1">
    <citation type="journal article" date="2024" name="Ann. Entomol. Soc. Am.">
        <title>Genomic analyses of the southern and eastern yellowjacket wasps (Hymenoptera: Vespidae) reveal evolutionary signatures of social life.</title>
        <authorList>
            <person name="Catto M.A."/>
            <person name="Caine P.B."/>
            <person name="Orr S.E."/>
            <person name="Hunt B.G."/>
            <person name="Goodisman M.A.D."/>
        </authorList>
    </citation>
    <scope>NUCLEOTIDE SEQUENCE [LARGE SCALE GENOMIC DNA]</scope>
    <source>
        <strain evidence="1">232</strain>
        <tissue evidence="1">Head and thorax</tissue>
    </source>
</reference>
<name>A0ABD2BIN8_VESMC</name>
<sequence>MKTSILIKYGLNPLIALWTIKRGLPADPNEYHVLNRFIVGKRPVDEALRVAASSNEFAE</sequence>
<proteinExistence type="predicted"/>
<evidence type="ECO:0000313" key="2">
    <source>
        <dbReference type="Proteomes" id="UP001607303"/>
    </source>
</evidence>
<organism evidence="1 2">
    <name type="scientific">Vespula maculifrons</name>
    <name type="common">Eastern yellow jacket</name>
    <name type="synonym">Wasp</name>
    <dbReference type="NCBI Taxonomy" id="7453"/>
    <lineage>
        <taxon>Eukaryota</taxon>
        <taxon>Metazoa</taxon>
        <taxon>Ecdysozoa</taxon>
        <taxon>Arthropoda</taxon>
        <taxon>Hexapoda</taxon>
        <taxon>Insecta</taxon>
        <taxon>Pterygota</taxon>
        <taxon>Neoptera</taxon>
        <taxon>Endopterygota</taxon>
        <taxon>Hymenoptera</taxon>
        <taxon>Apocrita</taxon>
        <taxon>Aculeata</taxon>
        <taxon>Vespoidea</taxon>
        <taxon>Vespidae</taxon>
        <taxon>Vespinae</taxon>
        <taxon>Vespula</taxon>
    </lineage>
</organism>
<accession>A0ABD2BIN8</accession>
<dbReference type="Proteomes" id="UP001607303">
    <property type="component" value="Unassembled WGS sequence"/>
</dbReference>
<comment type="caution">
    <text evidence="1">The sequence shown here is derived from an EMBL/GenBank/DDBJ whole genome shotgun (WGS) entry which is preliminary data.</text>
</comment>
<gene>
    <name evidence="1" type="ORF">V1477_014849</name>
</gene>
<keyword evidence="2" id="KW-1185">Reference proteome</keyword>